<dbReference type="OrthoDB" id="9864493at2"/>
<dbReference type="Proteomes" id="UP000182229">
    <property type="component" value="Unassembled WGS sequence"/>
</dbReference>
<gene>
    <name evidence="1" type="ORF">BON30_29850</name>
</gene>
<dbReference type="AlphaFoldDB" id="A0A1L9B5J0"/>
<keyword evidence="2" id="KW-1185">Reference proteome</keyword>
<reference evidence="2" key="1">
    <citation type="submission" date="2016-11" db="EMBL/GenBank/DDBJ databases">
        <authorList>
            <person name="Shukria A."/>
            <person name="Stevens D.C."/>
        </authorList>
    </citation>
    <scope>NUCLEOTIDE SEQUENCE [LARGE SCALE GENOMIC DNA]</scope>
    <source>
        <strain evidence="2">Cbfe23</strain>
    </source>
</reference>
<dbReference type="RefSeq" id="WP_071901815.1">
    <property type="nucleotide sequence ID" value="NZ_MPIN01000008.1"/>
</dbReference>
<proteinExistence type="predicted"/>
<name>A0A1L9B5J0_9BACT</name>
<accession>A0A1L9B5J0</accession>
<evidence type="ECO:0000313" key="1">
    <source>
        <dbReference type="EMBL" id="OJH37480.1"/>
    </source>
</evidence>
<dbReference type="EMBL" id="MPIN01000008">
    <property type="protein sequence ID" value="OJH37480.1"/>
    <property type="molecule type" value="Genomic_DNA"/>
</dbReference>
<evidence type="ECO:0000313" key="2">
    <source>
        <dbReference type="Proteomes" id="UP000182229"/>
    </source>
</evidence>
<reference evidence="1 2" key="2">
    <citation type="submission" date="2016-12" db="EMBL/GenBank/DDBJ databases">
        <title>Draft Genome Sequence of Cystobacter ferrugineus Strain Cbfe23.</title>
        <authorList>
            <person name="Akbar S."/>
            <person name="Dowd S.E."/>
            <person name="Stevens D.C."/>
        </authorList>
    </citation>
    <scope>NUCLEOTIDE SEQUENCE [LARGE SCALE GENOMIC DNA]</scope>
    <source>
        <strain evidence="1 2">Cbfe23</strain>
    </source>
</reference>
<sequence>MAMKTAVPRYRVTTLEASYSGRALVVRCEVVPTDPSSAISLLLVRVDDPTTGNIYLNPCVIQNYATPPPAGASLNVSGSTQLFVPSAEVTRVRVGYFGFVTDPRGVSYDFDGMQLFELSQG</sequence>
<protein>
    <submittedName>
        <fullName evidence="1">Uncharacterized protein</fullName>
    </submittedName>
</protein>
<comment type="caution">
    <text evidence="1">The sequence shown here is derived from an EMBL/GenBank/DDBJ whole genome shotgun (WGS) entry which is preliminary data.</text>
</comment>
<organism evidence="1 2">
    <name type="scientific">Cystobacter ferrugineus</name>
    <dbReference type="NCBI Taxonomy" id="83449"/>
    <lineage>
        <taxon>Bacteria</taxon>
        <taxon>Pseudomonadati</taxon>
        <taxon>Myxococcota</taxon>
        <taxon>Myxococcia</taxon>
        <taxon>Myxococcales</taxon>
        <taxon>Cystobacterineae</taxon>
        <taxon>Archangiaceae</taxon>
        <taxon>Cystobacter</taxon>
    </lineage>
</organism>